<comment type="caution">
    <text evidence="3">The sequence shown here is derived from an EMBL/GenBank/DDBJ whole genome shotgun (WGS) entry which is preliminary data.</text>
</comment>
<organism evidence="3 4">
    <name type="scientific">Durusdinium trenchii</name>
    <dbReference type="NCBI Taxonomy" id="1381693"/>
    <lineage>
        <taxon>Eukaryota</taxon>
        <taxon>Sar</taxon>
        <taxon>Alveolata</taxon>
        <taxon>Dinophyceae</taxon>
        <taxon>Suessiales</taxon>
        <taxon>Symbiodiniaceae</taxon>
        <taxon>Durusdinium</taxon>
    </lineage>
</organism>
<dbReference type="EMBL" id="CAXAMM010042940">
    <property type="protein sequence ID" value="CAK9107615.1"/>
    <property type="molecule type" value="Genomic_DNA"/>
</dbReference>
<evidence type="ECO:0000313" key="2">
    <source>
        <dbReference type="EMBL" id="CAK9107615.1"/>
    </source>
</evidence>
<proteinExistence type="predicted"/>
<feature type="region of interest" description="Disordered" evidence="1">
    <location>
        <begin position="1"/>
        <end position="33"/>
    </location>
</feature>
<evidence type="ECO:0000313" key="3">
    <source>
        <dbReference type="EMBL" id="CAK9107682.1"/>
    </source>
</evidence>
<dbReference type="Proteomes" id="UP001642464">
    <property type="component" value="Unassembled WGS sequence"/>
</dbReference>
<name>A0ABP0S5P0_9DINO</name>
<gene>
    <name evidence="2" type="ORF">SCF082_LOCUS50091</name>
    <name evidence="3" type="ORF">SCF082_LOCUS50121</name>
</gene>
<keyword evidence="4" id="KW-1185">Reference proteome</keyword>
<dbReference type="EMBL" id="CAXAMM010042951">
    <property type="protein sequence ID" value="CAK9107682.1"/>
    <property type="molecule type" value="Genomic_DNA"/>
</dbReference>
<accession>A0ABP0S5P0</accession>
<protein>
    <submittedName>
        <fullName evidence="3">Uncharacterized protein</fullName>
    </submittedName>
</protein>
<reference evidence="3 4" key="1">
    <citation type="submission" date="2024-02" db="EMBL/GenBank/DDBJ databases">
        <authorList>
            <person name="Chen Y."/>
            <person name="Shah S."/>
            <person name="Dougan E. K."/>
            <person name="Thang M."/>
            <person name="Chan C."/>
        </authorList>
    </citation>
    <scope>NUCLEOTIDE SEQUENCE [LARGE SCALE GENOMIC DNA]</scope>
</reference>
<evidence type="ECO:0000256" key="1">
    <source>
        <dbReference type="SAM" id="MobiDB-lite"/>
    </source>
</evidence>
<evidence type="ECO:0000313" key="4">
    <source>
        <dbReference type="Proteomes" id="UP001642464"/>
    </source>
</evidence>
<sequence length="303" mass="34259">MPFGLATGRTDPHRARMRPSSPDSPDRYRAQGHSDYPPLNGLLLPVLLDPLLVWHVHHKRSRWYIQNEVVSGAYGSGNKFGIERIRRFKAGRAWGTRRFKGDDEGHSNADRPSGYRRSETILERQYQPTGGSTAHRDLKMNFGLRVAFDYGNCTGPTCRYDWENLAWVVLYYARAPLGFDWELSDAGEPIPKNYGYNVGCNNLGSFPFPKYETNYTGGIWYSLPGPCPSMPFYQQNGACERLQPGGKCDGTPTGSGDCGWTADPQGEEIWLGELYGETHQSMQQFWNNSHGLKNTRVSHPWTN</sequence>